<feature type="binding site" evidence="5">
    <location>
        <position position="145"/>
    </location>
    <ligand>
        <name>glyoxylate</name>
        <dbReference type="ChEBI" id="CHEBI:36655"/>
    </ligand>
</feature>
<feature type="binding site" evidence="5">
    <location>
        <position position="302"/>
    </location>
    <ligand>
        <name>FMN</name>
        <dbReference type="ChEBI" id="CHEBI:58210"/>
    </ligand>
</feature>
<gene>
    <name evidence="7" type="ORF">EUX98_g4831</name>
</gene>
<dbReference type="PANTHER" id="PTHR10578:SF143">
    <property type="entry name" value="FMN-DEPENDENT ALPHA-HYDROXY ACID DEHYDROGENASE PB1A11.03"/>
    <property type="match status" value="1"/>
</dbReference>
<name>A0A4S4MT36_9APHY</name>
<protein>
    <recommendedName>
        <fullName evidence="6">FMN hydroxy acid dehydrogenase domain-containing protein</fullName>
    </recommendedName>
</protein>
<dbReference type="SUPFAM" id="SSF51395">
    <property type="entry name" value="FMN-linked oxidoreductases"/>
    <property type="match status" value="1"/>
</dbReference>
<feature type="binding site" evidence="5">
    <location>
        <position position="180"/>
    </location>
    <ligand>
        <name>glyoxylate</name>
        <dbReference type="ChEBI" id="CHEBI:36655"/>
    </ligand>
</feature>
<evidence type="ECO:0000259" key="6">
    <source>
        <dbReference type="PROSITE" id="PS51349"/>
    </source>
</evidence>
<evidence type="ECO:0000256" key="3">
    <source>
        <dbReference type="ARBA" id="ARBA00024042"/>
    </source>
</evidence>
<dbReference type="InterPro" id="IPR008259">
    <property type="entry name" value="FMN_hydac_DH_AS"/>
</dbReference>
<feature type="binding site" evidence="5">
    <location>
        <begin position="342"/>
        <end position="346"/>
    </location>
    <ligand>
        <name>FMN</name>
        <dbReference type="ChEBI" id="CHEBI:58210"/>
    </ligand>
</feature>
<dbReference type="PROSITE" id="PS00557">
    <property type="entry name" value="FMN_HYDROXY_ACID_DH_1"/>
    <property type="match status" value="1"/>
</dbReference>
<sequence>MKEIFSSRTPPGLGSVNASRLEENAKEKLKDHPNAFLYVVANAGLGRTGEANRAELDRWRIVPRMLRNVTIRDVETTIFGVKHPSPIFLAPVGVQGIVHRDGETASAAAAGKLGIPYVMSGAASRTIETVGKANGPNGHRWYQIYWPRSDDITISLLNRAKDAGFTALVITLDTFTLGWRTHDVDAAYIPFIHGVGGQTGLSDPVFMAKHGEPLMTDDEIPDFPYDFEEIDRRIKAGDEKLVRRMRLGVAWVGESTPGYFRSWEDLKFMRDHWDGPILLKGIQSLEDAKLAIEHGMEGIVVSNHGGRQIDGAIPSLYALRQICSDPTIKEAQASGKLTVLFDSGIRTGSDVFKAIAIGAQAVLIGRPFVYGLACGGQAGVEQVIKSILADLEITLGLSGHKNLDEIRGKADEVLVRLDI</sequence>
<feature type="binding site" evidence="5">
    <location>
        <position position="304"/>
    </location>
    <ligand>
        <name>glyoxylate</name>
        <dbReference type="ChEBI" id="CHEBI:36655"/>
    </ligand>
</feature>
<feature type="binding site" evidence="5">
    <location>
        <begin position="365"/>
        <end position="366"/>
    </location>
    <ligand>
        <name>FMN</name>
        <dbReference type="ChEBI" id="CHEBI:58210"/>
    </ligand>
</feature>
<accession>A0A4S4MT36</accession>
<feature type="binding site" evidence="5">
    <location>
        <position position="171"/>
    </location>
    <ligand>
        <name>FMN</name>
        <dbReference type="ChEBI" id="CHEBI:58210"/>
    </ligand>
</feature>
<feature type="binding site" evidence="5">
    <location>
        <position position="280"/>
    </location>
    <ligand>
        <name>FMN</name>
        <dbReference type="ChEBI" id="CHEBI:58210"/>
    </ligand>
</feature>
<evidence type="ECO:0000256" key="2">
    <source>
        <dbReference type="ARBA" id="ARBA00023002"/>
    </source>
</evidence>
<evidence type="ECO:0000313" key="7">
    <source>
        <dbReference type="EMBL" id="THH29376.1"/>
    </source>
</evidence>
<proteinExistence type="inferred from homology"/>
<dbReference type="InterPro" id="IPR013785">
    <property type="entry name" value="Aldolase_TIM"/>
</dbReference>
<comment type="caution">
    <text evidence="7">The sequence shown here is derived from an EMBL/GenBank/DDBJ whole genome shotgun (WGS) entry which is preliminary data.</text>
</comment>
<dbReference type="PROSITE" id="PS51349">
    <property type="entry name" value="FMN_HYDROXY_ACID_DH_2"/>
    <property type="match status" value="1"/>
</dbReference>
<dbReference type="GO" id="GO:0010181">
    <property type="term" value="F:FMN binding"/>
    <property type="evidence" value="ECO:0007669"/>
    <property type="project" value="InterPro"/>
</dbReference>
<keyword evidence="5" id="KW-0285">Flavoprotein</keyword>
<keyword evidence="2" id="KW-0560">Oxidoreductase</keyword>
<comment type="similarity">
    <text evidence="3">Belongs to the FMN-dependent alpha-hydroxy acid dehydrogenase family.</text>
</comment>
<evidence type="ECO:0000313" key="8">
    <source>
        <dbReference type="Proteomes" id="UP000308730"/>
    </source>
</evidence>
<dbReference type="GO" id="GO:0016491">
    <property type="term" value="F:oxidoreductase activity"/>
    <property type="evidence" value="ECO:0007669"/>
    <property type="project" value="UniProtKB-KW"/>
</dbReference>
<keyword evidence="8" id="KW-1185">Reference proteome</keyword>
<organism evidence="7 8">
    <name type="scientific">Antrodiella citrinella</name>
    <dbReference type="NCBI Taxonomy" id="2447956"/>
    <lineage>
        <taxon>Eukaryota</taxon>
        <taxon>Fungi</taxon>
        <taxon>Dikarya</taxon>
        <taxon>Basidiomycota</taxon>
        <taxon>Agaricomycotina</taxon>
        <taxon>Agaricomycetes</taxon>
        <taxon>Polyporales</taxon>
        <taxon>Steccherinaceae</taxon>
        <taxon>Antrodiella</taxon>
    </lineage>
</organism>
<dbReference type="InterPro" id="IPR000262">
    <property type="entry name" value="FMN-dep_DH"/>
</dbReference>
<dbReference type="AlphaFoldDB" id="A0A4S4MT36"/>
<feature type="binding site" evidence="5">
    <location>
        <begin position="91"/>
        <end position="93"/>
    </location>
    <ligand>
        <name>FMN</name>
        <dbReference type="ChEBI" id="CHEBI:58210"/>
    </ligand>
</feature>
<dbReference type="InterPro" id="IPR037396">
    <property type="entry name" value="FMN_HAD"/>
</dbReference>
<feature type="binding site" evidence="5">
    <location>
        <position position="143"/>
    </location>
    <ligand>
        <name>FMN</name>
        <dbReference type="ChEBI" id="CHEBI:58210"/>
    </ligand>
</feature>
<evidence type="ECO:0000256" key="5">
    <source>
        <dbReference type="PIRSR" id="PIRSR000138-2"/>
    </source>
</evidence>
<keyword evidence="5" id="KW-0288">FMN</keyword>
<feature type="domain" description="FMN hydroxy acid dehydrogenase" evidence="6">
    <location>
        <begin position="12"/>
        <end position="416"/>
    </location>
</feature>
<dbReference type="Proteomes" id="UP000308730">
    <property type="component" value="Unassembled WGS sequence"/>
</dbReference>
<feature type="binding site" evidence="5">
    <location>
        <position position="120"/>
    </location>
    <ligand>
        <name>FMN</name>
        <dbReference type="ChEBI" id="CHEBI:58210"/>
    </ligand>
</feature>
<dbReference type="Pfam" id="PF01070">
    <property type="entry name" value="FMN_dh"/>
    <property type="match status" value="1"/>
</dbReference>
<feature type="binding site" evidence="5">
    <location>
        <position position="38"/>
    </location>
    <ligand>
        <name>glyoxylate</name>
        <dbReference type="ChEBI" id="CHEBI:36655"/>
    </ligand>
</feature>
<dbReference type="InterPro" id="IPR012133">
    <property type="entry name" value="Alpha-hydoxy_acid_DH_FMN"/>
</dbReference>
<feature type="binding site" evidence="5">
    <location>
        <position position="307"/>
    </location>
    <ligand>
        <name>glyoxylate</name>
        <dbReference type="ChEBI" id="CHEBI:36655"/>
    </ligand>
</feature>
<comment type="cofactor">
    <cofactor evidence="1">
        <name>FMN</name>
        <dbReference type="ChEBI" id="CHEBI:58210"/>
    </cofactor>
</comment>
<evidence type="ECO:0000256" key="1">
    <source>
        <dbReference type="ARBA" id="ARBA00001917"/>
    </source>
</evidence>
<feature type="active site" description="Proton acceptor" evidence="4">
    <location>
        <position position="304"/>
    </location>
</feature>
<dbReference type="EMBL" id="SGPM01000127">
    <property type="protein sequence ID" value="THH29376.1"/>
    <property type="molecule type" value="Genomic_DNA"/>
</dbReference>
<dbReference type="PIRSF" id="PIRSF000138">
    <property type="entry name" value="Al-hdrx_acd_dh"/>
    <property type="match status" value="1"/>
</dbReference>
<dbReference type="OrthoDB" id="25826at2759"/>
<dbReference type="PANTHER" id="PTHR10578">
    <property type="entry name" value="S -2-HYDROXY-ACID OXIDASE-RELATED"/>
    <property type="match status" value="1"/>
</dbReference>
<evidence type="ECO:0000256" key="4">
    <source>
        <dbReference type="PIRSR" id="PIRSR000138-1"/>
    </source>
</evidence>
<reference evidence="7 8" key="1">
    <citation type="submission" date="2019-02" db="EMBL/GenBank/DDBJ databases">
        <title>Genome sequencing of the rare red list fungi Antrodiella citrinella (Flaviporus citrinellus).</title>
        <authorList>
            <person name="Buettner E."/>
            <person name="Kellner H."/>
        </authorList>
    </citation>
    <scope>NUCLEOTIDE SEQUENCE [LARGE SCALE GENOMIC DNA]</scope>
    <source>
        <strain evidence="7 8">DSM 108506</strain>
    </source>
</reference>
<dbReference type="Gene3D" id="3.20.20.70">
    <property type="entry name" value="Aldolase class I"/>
    <property type="match status" value="1"/>
</dbReference>